<dbReference type="InterPro" id="IPR006159">
    <property type="entry name" value="Acid_CoA_mut_C"/>
</dbReference>
<feature type="compositionally biased region" description="Gly residues" evidence="1">
    <location>
        <begin position="649"/>
        <end position="660"/>
    </location>
</feature>
<dbReference type="Gene3D" id="3.40.50.280">
    <property type="entry name" value="Cobalamin-binding domain"/>
    <property type="match status" value="1"/>
</dbReference>
<dbReference type="InterPro" id="IPR036724">
    <property type="entry name" value="Cobalamin-bd_sf"/>
</dbReference>
<sequence>MSSSNRFLSPMTSLSMPVRPSIATSCDKDGTLKGDVDYGLNNVFFTDLFRLFSGTIAGVDVAMNTHLESIKMQQKNRDPMNLKSLTVTTSATSSCPTRDLWTRYLWMRSLARRLPSERPGEATEETRRWSGPFTPSTLLVSFVSCASSLAAGHLTLVPQLIDELAKPGRSDIIVIAGGVIPPQDYDTLYKAGVSHVFGPGTRLPTCANQVPKKNASQRNPDKSTEVRIPDNFNELVAQLENIRMVNENLQYNINTLSHRFTEDGDNMPRVTADFVAADFHILALSVKDPHHPQFLQAAVKCMEEIAELQRSFYVSLQDDLIVQLRQWRAGEYILIKEQVTRLEKMIIKKRDRDIENPKNFTEFEFKARLKMNLEQQIQLTMKLLERVDAAAYSHSCNMMNLMALQVKYHQGCEAAITTALQEICVPLREKQAKRSAKRDGASEPEPKEPEKYRLMTSSLRAVLPLIPSSNRFLSPMTSLTMPVRPSIATSCDAEGGDGRLECARRLCVFRMAVDTTSSTKCRKDGTLKGDVDYGLNNVFFTDLSKYSSNMFFTELFSGTIAGVDVAMNTHLKSVKMQQKNRDPMNRKSLTVTTSATSSCPTRDLWTRYLWMRSLARRLPSERPEEATEEACEEACVTVEVMAPRPPPRGHGGPRGGGRGGPLDAKMLT</sequence>
<proteinExistence type="predicted"/>
<accession>A0A8R1UPH9</accession>
<organism evidence="2 3">
    <name type="scientific">Pristionchus pacificus</name>
    <name type="common">Parasitic nematode worm</name>
    <dbReference type="NCBI Taxonomy" id="54126"/>
    <lineage>
        <taxon>Eukaryota</taxon>
        <taxon>Metazoa</taxon>
        <taxon>Ecdysozoa</taxon>
        <taxon>Nematoda</taxon>
        <taxon>Chromadorea</taxon>
        <taxon>Rhabditida</taxon>
        <taxon>Rhabditina</taxon>
        <taxon>Diplogasteromorpha</taxon>
        <taxon>Diplogasteroidea</taxon>
        <taxon>Neodiplogasteridae</taxon>
        <taxon>Pristionchus</taxon>
    </lineage>
</organism>
<dbReference type="AlphaFoldDB" id="A0A8R1UPH9"/>
<evidence type="ECO:0000313" key="2">
    <source>
        <dbReference type="EnsemblMetazoa" id="PPA37437.1"/>
    </source>
</evidence>
<reference evidence="2" key="2">
    <citation type="submission" date="2022-06" db="UniProtKB">
        <authorList>
            <consortium name="EnsemblMetazoa"/>
        </authorList>
    </citation>
    <scope>IDENTIFICATION</scope>
    <source>
        <strain evidence="2">PS312</strain>
    </source>
</reference>
<dbReference type="InterPro" id="IPR027267">
    <property type="entry name" value="AH/BAR_dom_sf"/>
</dbReference>
<gene>
    <name evidence="2" type="primary">WBGene00275806</name>
</gene>
<dbReference type="NCBIfam" id="TIGR00640">
    <property type="entry name" value="acid_CoA_mut_C"/>
    <property type="match status" value="1"/>
</dbReference>
<dbReference type="SUPFAM" id="SSF52242">
    <property type="entry name" value="Cobalamin (vitamin B12)-binding domain"/>
    <property type="match status" value="1"/>
</dbReference>
<evidence type="ECO:0000256" key="1">
    <source>
        <dbReference type="SAM" id="MobiDB-lite"/>
    </source>
</evidence>
<protein>
    <recommendedName>
        <fullName evidence="4">BAR domain-containing protein</fullName>
    </recommendedName>
</protein>
<dbReference type="PANTHER" id="PTHR48101">
    <property type="entry name" value="METHYLMALONYL-COA MUTASE, MITOCHONDRIAL-RELATED"/>
    <property type="match status" value="1"/>
</dbReference>
<dbReference type="GO" id="GO:0019678">
    <property type="term" value="P:propionate metabolic process, methylmalonyl pathway"/>
    <property type="evidence" value="ECO:0000318"/>
    <property type="project" value="GO_Central"/>
</dbReference>
<dbReference type="GO" id="GO:0005739">
    <property type="term" value="C:mitochondrion"/>
    <property type="evidence" value="ECO:0000318"/>
    <property type="project" value="GO_Central"/>
</dbReference>
<dbReference type="PANTHER" id="PTHR48101:SF4">
    <property type="entry name" value="METHYLMALONYL-COA MUTASE, MITOCHONDRIAL"/>
    <property type="match status" value="1"/>
</dbReference>
<dbReference type="GO" id="GO:0004494">
    <property type="term" value="F:methylmalonyl-CoA mutase activity"/>
    <property type="evidence" value="ECO:0000318"/>
    <property type="project" value="GO_Central"/>
</dbReference>
<name>A0A8R1UPH9_PRIPA</name>
<feature type="region of interest" description="Disordered" evidence="1">
    <location>
        <begin position="642"/>
        <end position="668"/>
    </location>
</feature>
<dbReference type="SUPFAM" id="SSF103657">
    <property type="entry name" value="BAR/IMD domain-like"/>
    <property type="match status" value="1"/>
</dbReference>
<dbReference type="GO" id="GO:0031419">
    <property type="term" value="F:cobalamin binding"/>
    <property type="evidence" value="ECO:0000318"/>
    <property type="project" value="GO_Central"/>
</dbReference>
<dbReference type="Gene3D" id="1.20.1270.60">
    <property type="entry name" value="Arfaptin homology (AH) domain/BAR domain"/>
    <property type="match status" value="1"/>
</dbReference>
<dbReference type="GO" id="GO:0046872">
    <property type="term" value="F:metal ion binding"/>
    <property type="evidence" value="ECO:0007669"/>
    <property type="project" value="InterPro"/>
</dbReference>
<reference evidence="3" key="1">
    <citation type="journal article" date="2008" name="Nat. Genet.">
        <title>The Pristionchus pacificus genome provides a unique perspective on nematode lifestyle and parasitism.</title>
        <authorList>
            <person name="Dieterich C."/>
            <person name="Clifton S.W."/>
            <person name="Schuster L.N."/>
            <person name="Chinwalla A."/>
            <person name="Delehaunty K."/>
            <person name="Dinkelacker I."/>
            <person name="Fulton L."/>
            <person name="Fulton R."/>
            <person name="Godfrey J."/>
            <person name="Minx P."/>
            <person name="Mitreva M."/>
            <person name="Roeseler W."/>
            <person name="Tian H."/>
            <person name="Witte H."/>
            <person name="Yang S.P."/>
            <person name="Wilson R.K."/>
            <person name="Sommer R.J."/>
        </authorList>
    </citation>
    <scope>NUCLEOTIDE SEQUENCE [LARGE SCALE GENOMIC DNA]</scope>
    <source>
        <strain evidence="3">PS312</strain>
    </source>
</reference>
<evidence type="ECO:0008006" key="4">
    <source>
        <dbReference type="Google" id="ProtNLM"/>
    </source>
</evidence>
<dbReference type="Proteomes" id="UP000005239">
    <property type="component" value="Unassembled WGS sequence"/>
</dbReference>
<evidence type="ECO:0000313" key="3">
    <source>
        <dbReference type="Proteomes" id="UP000005239"/>
    </source>
</evidence>
<dbReference type="GO" id="GO:0005737">
    <property type="term" value="C:cytoplasm"/>
    <property type="evidence" value="ECO:0000318"/>
    <property type="project" value="GO_Central"/>
</dbReference>
<dbReference type="EnsemblMetazoa" id="PPA37437.1">
    <property type="protein sequence ID" value="PPA37437.1"/>
    <property type="gene ID" value="WBGene00275806"/>
</dbReference>
<keyword evidence="3" id="KW-1185">Reference proteome</keyword>